<evidence type="ECO:0000256" key="8">
    <source>
        <dbReference type="ARBA" id="ARBA00022833"/>
    </source>
</evidence>
<keyword evidence="7 11" id="KW-0863">Zinc-finger</keyword>
<proteinExistence type="predicted"/>
<keyword evidence="9" id="KW-0539">Nucleus</keyword>
<dbReference type="EMBL" id="BMAW01082584">
    <property type="protein sequence ID" value="GFU29842.1"/>
    <property type="molecule type" value="Genomic_DNA"/>
</dbReference>
<dbReference type="PANTHER" id="PTHR13483">
    <property type="entry name" value="BOX C_D SNORNA PROTEIN 1-RELATED"/>
    <property type="match status" value="1"/>
</dbReference>
<dbReference type="Proteomes" id="UP000887013">
    <property type="component" value="Unassembled WGS sequence"/>
</dbReference>
<dbReference type="GO" id="GO:0008270">
    <property type="term" value="F:zinc ion binding"/>
    <property type="evidence" value="ECO:0007669"/>
    <property type="project" value="UniProtKB-UniRule"/>
</dbReference>
<dbReference type="GO" id="GO:0000463">
    <property type="term" value="P:maturation of LSU-rRNA from tricistronic rRNA transcript (SSU-rRNA, 5.8S rRNA, LSU-rRNA)"/>
    <property type="evidence" value="ECO:0007669"/>
    <property type="project" value="TreeGrafter"/>
</dbReference>
<evidence type="ECO:0000256" key="4">
    <source>
        <dbReference type="ARBA" id="ARBA00022490"/>
    </source>
</evidence>
<gene>
    <name evidence="13" type="primary">NCL1_31888</name>
    <name evidence="13" type="ORF">NPIL_288111</name>
</gene>
<dbReference type="OrthoDB" id="18412at2759"/>
<evidence type="ECO:0000256" key="11">
    <source>
        <dbReference type="PROSITE-ProRule" id="PRU00453"/>
    </source>
</evidence>
<sequence length="142" mass="16275">MTLDGERDLDVNISRISECEVCKVNNWIYKCPACLIKFCSVPCYKTHKAGDSCVNPEPVVEIKSEANVYEYETEDTVNPEKLKLLDSDNDVRQDLENPHLRQFLARLNSSKNPSKDIEDAMKEPIFSEFSRRCLAVVSEEQN</sequence>
<evidence type="ECO:0000256" key="7">
    <source>
        <dbReference type="ARBA" id="ARBA00022771"/>
    </source>
</evidence>
<comment type="subunit">
    <text evidence="10">Thyroid receptor interacting proteins (TRIPs) specifically interact with the ligand binding domain of the thyroid receptor (TR). Requires the presence of thyroid hormone for its interaction. Interacts with NUFIP1. Interacts (via HIT-type zinc finger) with the RUVBL1/RUVBL2 complex in the presence of ADP.</text>
</comment>
<feature type="domain" description="HIT-type" evidence="12">
    <location>
        <begin position="19"/>
        <end position="53"/>
    </location>
</feature>
<evidence type="ECO:0000256" key="5">
    <source>
        <dbReference type="ARBA" id="ARBA00022553"/>
    </source>
</evidence>
<dbReference type="AlphaFoldDB" id="A0A8X6QJ80"/>
<dbReference type="GO" id="GO:0005634">
    <property type="term" value="C:nucleus"/>
    <property type="evidence" value="ECO:0007669"/>
    <property type="project" value="UniProtKB-SubCell"/>
</dbReference>
<evidence type="ECO:0000313" key="13">
    <source>
        <dbReference type="EMBL" id="GFU29842.1"/>
    </source>
</evidence>
<comment type="subcellular location">
    <subcellularLocation>
        <location evidence="2">Cytoplasm</location>
    </subcellularLocation>
    <subcellularLocation>
        <location evidence="1">Nucleus</location>
    </subcellularLocation>
</comment>
<evidence type="ECO:0000256" key="9">
    <source>
        <dbReference type="ARBA" id="ARBA00023242"/>
    </source>
</evidence>
<evidence type="ECO:0000256" key="10">
    <source>
        <dbReference type="ARBA" id="ARBA00046946"/>
    </source>
</evidence>
<dbReference type="CDD" id="cd23023">
    <property type="entry name" value="zf-HIT_BCD1"/>
    <property type="match status" value="1"/>
</dbReference>
<evidence type="ECO:0000256" key="2">
    <source>
        <dbReference type="ARBA" id="ARBA00004496"/>
    </source>
</evidence>
<dbReference type="InterPro" id="IPR048371">
    <property type="entry name" value="ZNHIT3_C"/>
</dbReference>
<dbReference type="PROSITE" id="PS51083">
    <property type="entry name" value="ZF_HIT"/>
    <property type="match status" value="1"/>
</dbReference>
<keyword evidence="8" id="KW-0862">Zinc</keyword>
<keyword evidence="14" id="KW-1185">Reference proteome</keyword>
<evidence type="ECO:0000256" key="3">
    <source>
        <dbReference type="ARBA" id="ARBA00021568"/>
    </source>
</evidence>
<reference evidence="13" key="1">
    <citation type="submission" date="2020-08" db="EMBL/GenBank/DDBJ databases">
        <title>Multicomponent nature underlies the extraordinary mechanical properties of spider dragline silk.</title>
        <authorList>
            <person name="Kono N."/>
            <person name="Nakamura H."/>
            <person name="Mori M."/>
            <person name="Yoshida Y."/>
            <person name="Ohtoshi R."/>
            <person name="Malay A.D."/>
            <person name="Moran D.A.P."/>
            <person name="Tomita M."/>
            <person name="Numata K."/>
            <person name="Arakawa K."/>
        </authorList>
    </citation>
    <scope>NUCLEOTIDE SEQUENCE</scope>
</reference>
<keyword evidence="5" id="KW-0597">Phosphoprotein</keyword>
<dbReference type="GO" id="GO:0005737">
    <property type="term" value="C:cytoplasm"/>
    <property type="evidence" value="ECO:0007669"/>
    <property type="project" value="UniProtKB-SubCell"/>
</dbReference>
<dbReference type="InterPro" id="IPR007529">
    <property type="entry name" value="Znf_HIT"/>
</dbReference>
<accession>A0A8X6QJ80</accession>
<dbReference type="GO" id="GO:0000492">
    <property type="term" value="P:box C/D snoRNP assembly"/>
    <property type="evidence" value="ECO:0007669"/>
    <property type="project" value="TreeGrafter"/>
</dbReference>
<dbReference type="GO" id="GO:0070761">
    <property type="term" value="C:pre-snoRNP complex"/>
    <property type="evidence" value="ECO:0007669"/>
    <property type="project" value="TreeGrafter"/>
</dbReference>
<comment type="caution">
    <text evidence="13">The sequence shown here is derived from an EMBL/GenBank/DDBJ whole genome shotgun (WGS) entry which is preliminary data.</text>
</comment>
<dbReference type="InterPro" id="IPR051639">
    <property type="entry name" value="BCD1"/>
</dbReference>
<organism evidence="13 14">
    <name type="scientific">Nephila pilipes</name>
    <name type="common">Giant wood spider</name>
    <name type="synonym">Nephila maculata</name>
    <dbReference type="NCBI Taxonomy" id="299642"/>
    <lineage>
        <taxon>Eukaryota</taxon>
        <taxon>Metazoa</taxon>
        <taxon>Ecdysozoa</taxon>
        <taxon>Arthropoda</taxon>
        <taxon>Chelicerata</taxon>
        <taxon>Arachnida</taxon>
        <taxon>Araneae</taxon>
        <taxon>Araneomorphae</taxon>
        <taxon>Entelegynae</taxon>
        <taxon>Araneoidea</taxon>
        <taxon>Nephilidae</taxon>
        <taxon>Nephila</taxon>
    </lineage>
</organism>
<evidence type="ECO:0000256" key="6">
    <source>
        <dbReference type="ARBA" id="ARBA00022723"/>
    </source>
</evidence>
<dbReference type="Pfam" id="PF21373">
    <property type="entry name" value="ZNHIT3_C"/>
    <property type="match status" value="1"/>
</dbReference>
<evidence type="ECO:0000313" key="14">
    <source>
        <dbReference type="Proteomes" id="UP000887013"/>
    </source>
</evidence>
<keyword evidence="6" id="KW-0479">Metal-binding</keyword>
<protein>
    <recommendedName>
        <fullName evidence="3">Zinc finger HIT domain-containing protein 3</fullName>
    </recommendedName>
</protein>
<keyword evidence="4" id="KW-0963">Cytoplasm</keyword>
<dbReference type="Gene3D" id="3.30.60.190">
    <property type="match status" value="1"/>
</dbReference>
<dbReference type="GO" id="GO:0048254">
    <property type="term" value="P:snoRNA localization"/>
    <property type="evidence" value="ECO:0007669"/>
    <property type="project" value="TreeGrafter"/>
</dbReference>
<dbReference type="Pfam" id="PF04438">
    <property type="entry name" value="zf-HIT"/>
    <property type="match status" value="1"/>
</dbReference>
<evidence type="ECO:0000256" key="1">
    <source>
        <dbReference type="ARBA" id="ARBA00004123"/>
    </source>
</evidence>
<evidence type="ECO:0000259" key="12">
    <source>
        <dbReference type="PROSITE" id="PS51083"/>
    </source>
</evidence>
<dbReference type="SUPFAM" id="SSF144232">
    <property type="entry name" value="HIT/MYND zinc finger-like"/>
    <property type="match status" value="1"/>
</dbReference>
<name>A0A8X6QJ80_NEPPI</name>